<name>A0ABS8B4U2_9ACTN</name>
<evidence type="ECO:0000313" key="2">
    <source>
        <dbReference type="EMBL" id="MCB5179583.1"/>
    </source>
</evidence>
<evidence type="ECO:0000313" key="3">
    <source>
        <dbReference type="Proteomes" id="UP001199054"/>
    </source>
</evidence>
<gene>
    <name evidence="2" type="ORF">LG632_09310</name>
</gene>
<sequence>MSSGMRPRRPAEHPSRSVGPQKAFRGPEEQRRPHDSWRKDATWHTVARDDRRVCAACGALVRSYQYRFHPPESSMFERCIAFAWCPVCRVYVSHLVHIPREQVLVDALAVLPSEQRARLLRSETRLVAYLDRQARRGSA</sequence>
<comment type="caution">
    <text evidence="2">The sequence shown here is derived from an EMBL/GenBank/DDBJ whole genome shotgun (WGS) entry which is preliminary data.</text>
</comment>
<reference evidence="2 3" key="1">
    <citation type="submission" date="2021-10" db="EMBL/GenBank/DDBJ databases">
        <title>Streptomyces sp. strain SMC 277, a novel streptomycete isolated from soil.</title>
        <authorList>
            <person name="Chanama M."/>
        </authorList>
    </citation>
    <scope>NUCLEOTIDE SEQUENCE [LARGE SCALE GENOMIC DNA]</scope>
    <source>
        <strain evidence="2 3">SMC 277</strain>
    </source>
</reference>
<dbReference type="Proteomes" id="UP001199054">
    <property type="component" value="Unassembled WGS sequence"/>
</dbReference>
<keyword evidence="3" id="KW-1185">Reference proteome</keyword>
<evidence type="ECO:0000256" key="1">
    <source>
        <dbReference type="SAM" id="MobiDB-lite"/>
    </source>
</evidence>
<dbReference type="RefSeq" id="WP_226726422.1">
    <property type="nucleotide sequence ID" value="NZ_JAJAUY010000024.1"/>
</dbReference>
<proteinExistence type="predicted"/>
<accession>A0ABS8B4U2</accession>
<dbReference type="EMBL" id="JAJAUY010000024">
    <property type="protein sequence ID" value="MCB5179583.1"/>
    <property type="molecule type" value="Genomic_DNA"/>
</dbReference>
<protein>
    <submittedName>
        <fullName evidence="2">Uncharacterized protein</fullName>
    </submittedName>
</protein>
<feature type="region of interest" description="Disordered" evidence="1">
    <location>
        <begin position="1"/>
        <end position="40"/>
    </location>
</feature>
<organism evidence="2 3">
    <name type="scientific">Streptomyces antimicrobicus</name>
    <dbReference type="NCBI Taxonomy" id="2883108"/>
    <lineage>
        <taxon>Bacteria</taxon>
        <taxon>Bacillati</taxon>
        <taxon>Actinomycetota</taxon>
        <taxon>Actinomycetes</taxon>
        <taxon>Kitasatosporales</taxon>
        <taxon>Streptomycetaceae</taxon>
        <taxon>Streptomyces</taxon>
    </lineage>
</organism>
<feature type="compositionally biased region" description="Basic and acidic residues" evidence="1">
    <location>
        <begin position="25"/>
        <end position="40"/>
    </location>
</feature>